<dbReference type="EMBL" id="BAAAWD010000018">
    <property type="protein sequence ID" value="GAA3029377.1"/>
    <property type="molecule type" value="Genomic_DNA"/>
</dbReference>
<organism evidence="2 3">
    <name type="scientific">Streptosporangium longisporum</name>
    <dbReference type="NCBI Taxonomy" id="46187"/>
    <lineage>
        <taxon>Bacteria</taxon>
        <taxon>Bacillati</taxon>
        <taxon>Actinomycetota</taxon>
        <taxon>Actinomycetes</taxon>
        <taxon>Streptosporangiales</taxon>
        <taxon>Streptosporangiaceae</taxon>
        <taxon>Streptosporangium</taxon>
    </lineage>
</organism>
<gene>
    <name evidence="2" type="ORF">GCM10017559_64920</name>
</gene>
<evidence type="ECO:0000313" key="3">
    <source>
        <dbReference type="Proteomes" id="UP001499930"/>
    </source>
</evidence>
<sequence>MAATSPVDADGRGDAEPVRGVDRGPVQGGAQRAGPGQDADQAAVAVHHRGQPVAALVQTVEGLARVEPGGQREQVVGHHLGELRVHVHADAVALGDHAGRAVVPVHDDDRAMGPLGQQVQRLADRVVRG</sequence>
<name>A0ABP6L2T1_9ACTN</name>
<accession>A0ABP6L2T1</accession>
<feature type="region of interest" description="Disordered" evidence="1">
    <location>
        <begin position="1"/>
        <end position="41"/>
    </location>
</feature>
<proteinExistence type="predicted"/>
<comment type="caution">
    <text evidence="2">The sequence shown here is derived from an EMBL/GenBank/DDBJ whole genome shotgun (WGS) entry which is preliminary data.</text>
</comment>
<feature type="compositionally biased region" description="Basic and acidic residues" evidence="1">
    <location>
        <begin position="9"/>
        <end position="22"/>
    </location>
</feature>
<dbReference type="Proteomes" id="UP001499930">
    <property type="component" value="Unassembled WGS sequence"/>
</dbReference>
<reference evidence="3" key="1">
    <citation type="journal article" date="2019" name="Int. J. Syst. Evol. Microbiol.">
        <title>The Global Catalogue of Microorganisms (GCM) 10K type strain sequencing project: providing services to taxonomists for standard genome sequencing and annotation.</title>
        <authorList>
            <consortium name="The Broad Institute Genomics Platform"/>
            <consortium name="The Broad Institute Genome Sequencing Center for Infectious Disease"/>
            <person name="Wu L."/>
            <person name="Ma J."/>
        </authorList>
    </citation>
    <scope>NUCLEOTIDE SEQUENCE [LARGE SCALE GENOMIC DNA]</scope>
    <source>
        <strain evidence="3">JCM 3106</strain>
    </source>
</reference>
<keyword evidence="3" id="KW-1185">Reference proteome</keyword>
<protein>
    <submittedName>
        <fullName evidence="2">Uncharacterized protein</fullName>
    </submittedName>
</protein>
<evidence type="ECO:0000313" key="2">
    <source>
        <dbReference type="EMBL" id="GAA3029377.1"/>
    </source>
</evidence>
<evidence type="ECO:0000256" key="1">
    <source>
        <dbReference type="SAM" id="MobiDB-lite"/>
    </source>
</evidence>